<evidence type="ECO:0000256" key="2">
    <source>
        <dbReference type="SAM" id="SignalP"/>
    </source>
</evidence>
<accession>A0A834VJS3</accession>
<gene>
    <name evidence="3" type="ORF">PtrM4_049570</name>
</gene>
<reference evidence="3" key="1">
    <citation type="journal article" date="2018" name="BMC Genomics">
        <title>Comparative genomics of the wheat fungal pathogen Pyrenophora tritici-repentis reveals chromosomal variations and genome plasticity.</title>
        <authorList>
            <person name="Moolhuijzen P."/>
            <person name="See P.T."/>
            <person name="Hane J.K."/>
            <person name="Shi G."/>
            <person name="Liu Z."/>
            <person name="Oliver R.P."/>
            <person name="Moffat C.S."/>
        </authorList>
    </citation>
    <scope>NUCLEOTIDE SEQUENCE [LARGE SCALE GENOMIC DNA]</scope>
    <source>
        <strain evidence="3">M4</strain>
    </source>
</reference>
<name>A0A834VJS3_9PLEO</name>
<dbReference type="EMBL" id="NQIK02000010">
    <property type="protein sequence ID" value="KAF7565523.1"/>
    <property type="molecule type" value="Genomic_DNA"/>
</dbReference>
<dbReference type="KEGG" id="ptrr:6344726"/>
<keyword evidence="2" id="KW-0732">Signal</keyword>
<evidence type="ECO:0000313" key="3">
    <source>
        <dbReference type="EMBL" id="KAF7565523.1"/>
    </source>
</evidence>
<sequence length="269" mass="29955">MISLNLQTLTRSIALLALVKGSFSLAIPDDAEPSITVTPDPPSNSTDDGSSGSTDPFDFVDEVLEYFIALQVENSTSVNPGPQKRATLPKHGCDHINEWIRREYKPDISVQAYEDECKPAGSNDYQAPGHCPPRTYCTEVETVEANQIVIDTRCVPHKQPKKDNWNGVAQYEYRHVHAYYEETKFQDVPIVLNQAISGASVSAHVESSLKEWAIKTDATLTGNNKDHAIPDYINCLPINMHNFVKGDIVDFTFGLLLHQVGIFLYYIGK</sequence>
<dbReference type="GeneID" id="6344726"/>
<protein>
    <submittedName>
        <fullName evidence="3">Uncharacterized protein</fullName>
    </submittedName>
</protein>
<evidence type="ECO:0000313" key="4">
    <source>
        <dbReference type="Proteomes" id="UP000245464"/>
    </source>
</evidence>
<comment type="caution">
    <text evidence="3">The sequence shown here is derived from an EMBL/GenBank/DDBJ whole genome shotgun (WGS) entry which is preliminary data.</text>
</comment>
<evidence type="ECO:0000256" key="1">
    <source>
        <dbReference type="SAM" id="MobiDB-lite"/>
    </source>
</evidence>
<feature type="signal peptide" evidence="2">
    <location>
        <begin position="1"/>
        <end position="24"/>
    </location>
</feature>
<feature type="compositionally biased region" description="Low complexity" evidence="1">
    <location>
        <begin position="43"/>
        <end position="55"/>
    </location>
</feature>
<dbReference type="Proteomes" id="UP000245464">
    <property type="component" value="Chromosome 10"/>
</dbReference>
<dbReference type="RefSeq" id="XP_065959384.1">
    <property type="nucleotide sequence ID" value="XM_066104820.1"/>
</dbReference>
<organism evidence="3 4">
    <name type="scientific">Pyrenophora tritici-repentis</name>
    <dbReference type="NCBI Taxonomy" id="45151"/>
    <lineage>
        <taxon>Eukaryota</taxon>
        <taxon>Fungi</taxon>
        <taxon>Dikarya</taxon>
        <taxon>Ascomycota</taxon>
        <taxon>Pezizomycotina</taxon>
        <taxon>Dothideomycetes</taxon>
        <taxon>Pleosporomycetidae</taxon>
        <taxon>Pleosporales</taxon>
        <taxon>Pleosporineae</taxon>
        <taxon>Pleosporaceae</taxon>
        <taxon>Pyrenophora</taxon>
    </lineage>
</organism>
<feature type="region of interest" description="Disordered" evidence="1">
    <location>
        <begin position="31"/>
        <end position="55"/>
    </location>
</feature>
<dbReference type="AlphaFoldDB" id="A0A834VJS3"/>
<feature type="chain" id="PRO_5032607021" evidence="2">
    <location>
        <begin position="25"/>
        <end position="269"/>
    </location>
</feature>
<proteinExistence type="predicted"/>